<dbReference type="OrthoDB" id="416356at2759"/>
<dbReference type="Pfam" id="PF00201">
    <property type="entry name" value="UDPGT"/>
    <property type="match status" value="1"/>
</dbReference>
<name>A0A3P7JGP1_STRVU</name>
<evidence type="ECO:0000256" key="3">
    <source>
        <dbReference type="ARBA" id="ARBA00022676"/>
    </source>
</evidence>
<dbReference type="CDD" id="cd03784">
    <property type="entry name" value="GT1_Gtf-like"/>
    <property type="match status" value="1"/>
</dbReference>
<accession>A0A3P7JGP1</accession>
<keyword evidence="3" id="KW-0328">Glycosyltransferase</keyword>
<evidence type="ECO:0000256" key="4">
    <source>
        <dbReference type="ARBA" id="ARBA00022679"/>
    </source>
</evidence>
<dbReference type="GO" id="GO:0015020">
    <property type="term" value="F:glucuronosyltransferase activity"/>
    <property type="evidence" value="ECO:0007669"/>
    <property type="project" value="UniProtKB-EC"/>
</dbReference>
<comment type="similarity">
    <text evidence="1">Belongs to the UDP-glycosyltransferase family.</text>
</comment>
<dbReference type="AlphaFoldDB" id="A0A3P7JGP1"/>
<keyword evidence="4" id="KW-0808">Transferase</keyword>
<feature type="transmembrane region" description="Helical" evidence="7">
    <location>
        <begin position="30"/>
        <end position="50"/>
    </location>
</feature>
<evidence type="ECO:0000256" key="1">
    <source>
        <dbReference type="ARBA" id="ARBA00009995"/>
    </source>
</evidence>
<keyword evidence="7" id="KW-1133">Transmembrane helix</keyword>
<evidence type="ECO:0000313" key="9">
    <source>
        <dbReference type="Proteomes" id="UP000270094"/>
    </source>
</evidence>
<evidence type="ECO:0000256" key="6">
    <source>
        <dbReference type="ARBA" id="ARBA00047475"/>
    </source>
</evidence>
<dbReference type="InterPro" id="IPR050271">
    <property type="entry name" value="UDP-glycosyltransferase"/>
</dbReference>
<dbReference type="SUPFAM" id="SSF53756">
    <property type="entry name" value="UDP-Glycosyltransferase/glycogen phosphorylase"/>
    <property type="match status" value="1"/>
</dbReference>
<proteinExistence type="inferred from homology"/>
<sequence length="201" mass="23259">MLTDKLPTNVHIFKWLPQSDLLQNPKTKAFISHGGYTIFAGVLLITIPFFGDQPRNARLAERHHLAIRIHKNEVSVDTVADALNRVLTDESYSKNIKRLSRMVRKKPVSVSQLLVSWANFIAEFKTLDNLVPAGNKLNFIQYYFLTLSNLMEEASEFDHVVDLSRLQFGTILYMPYITQLPTVYYRCVYQYIVLLFSKKKT</sequence>
<keyword evidence="5" id="KW-0732">Signal</keyword>
<dbReference type="PANTHER" id="PTHR48043">
    <property type="entry name" value="EG:EG0003.4 PROTEIN-RELATED"/>
    <property type="match status" value="1"/>
</dbReference>
<comment type="catalytic activity">
    <reaction evidence="6">
        <text>glucuronate acceptor + UDP-alpha-D-glucuronate = acceptor beta-D-glucuronoside + UDP + H(+)</text>
        <dbReference type="Rhea" id="RHEA:21032"/>
        <dbReference type="ChEBI" id="CHEBI:15378"/>
        <dbReference type="ChEBI" id="CHEBI:58052"/>
        <dbReference type="ChEBI" id="CHEBI:58223"/>
        <dbReference type="ChEBI" id="CHEBI:132367"/>
        <dbReference type="ChEBI" id="CHEBI:132368"/>
        <dbReference type="EC" id="2.4.1.17"/>
    </reaction>
</comment>
<dbReference type="PANTHER" id="PTHR48043:SF145">
    <property type="entry name" value="FI06409P-RELATED"/>
    <property type="match status" value="1"/>
</dbReference>
<gene>
    <name evidence="8" type="ORF">SVUK_LOCUS14127</name>
</gene>
<keyword evidence="7" id="KW-0472">Membrane</keyword>
<keyword evidence="9" id="KW-1185">Reference proteome</keyword>
<evidence type="ECO:0000256" key="2">
    <source>
        <dbReference type="ARBA" id="ARBA00012544"/>
    </source>
</evidence>
<dbReference type="Proteomes" id="UP000270094">
    <property type="component" value="Unassembled WGS sequence"/>
</dbReference>
<organism evidence="8 9">
    <name type="scientific">Strongylus vulgaris</name>
    <name type="common">Blood worm</name>
    <dbReference type="NCBI Taxonomy" id="40348"/>
    <lineage>
        <taxon>Eukaryota</taxon>
        <taxon>Metazoa</taxon>
        <taxon>Ecdysozoa</taxon>
        <taxon>Nematoda</taxon>
        <taxon>Chromadorea</taxon>
        <taxon>Rhabditida</taxon>
        <taxon>Rhabditina</taxon>
        <taxon>Rhabditomorpha</taxon>
        <taxon>Strongyloidea</taxon>
        <taxon>Strongylidae</taxon>
        <taxon>Strongylus</taxon>
    </lineage>
</organism>
<dbReference type="InterPro" id="IPR002213">
    <property type="entry name" value="UDP_glucos_trans"/>
</dbReference>
<reference evidence="8 9" key="1">
    <citation type="submission" date="2018-11" db="EMBL/GenBank/DDBJ databases">
        <authorList>
            <consortium name="Pathogen Informatics"/>
        </authorList>
    </citation>
    <scope>NUCLEOTIDE SEQUENCE [LARGE SCALE GENOMIC DNA]</scope>
</reference>
<dbReference type="EMBL" id="UYYB01104043">
    <property type="protein sequence ID" value="VDM79129.1"/>
    <property type="molecule type" value="Genomic_DNA"/>
</dbReference>
<dbReference type="EC" id="2.4.1.17" evidence="2"/>
<dbReference type="Gene3D" id="3.40.50.2000">
    <property type="entry name" value="Glycogen Phosphorylase B"/>
    <property type="match status" value="1"/>
</dbReference>
<evidence type="ECO:0000256" key="7">
    <source>
        <dbReference type="SAM" id="Phobius"/>
    </source>
</evidence>
<evidence type="ECO:0000313" key="8">
    <source>
        <dbReference type="EMBL" id="VDM79129.1"/>
    </source>
</evidence>
<evidence type="ECO:0000256" key="5">
    <source>
        <dbReference type="ARBA" id="ARBA00022729"/>
    </source>
</evidence>
<protein>
    <recommendedName>
        <fullName evidence="2">glucuronosyltransferase</fullName>
        <ecNumber evidence="2">2.4.1.17</ecNumber>
    </recommendedName>
</protein>
<keyword evidence="7" id="KW-0812">Transmembrane</keyword>